<dbReference type="EMBL" id="GGEC01062942">
    <property type="protein sequence ID" value="MBX43426.1"/>
    <property type="molecule type" value="Transcribed_RNA"/>
</dbReference>
<organism evidence="1">
    <name type="scientific">Rhizophora mucronata</name>
    <name type="common">Asiatic mangrove</name>
    <dbReference type="NCBI Taxonomy" id="61149"/>
    <lineage>
        <taxon>Eukaryota</taxon>
        <taxon>Viridiplantae</taxon>
        <taxon>Streptophyta</taxon>
        <taxon>Embryophyta</taxon>
        <taxon>Tracheophyta</taxon>
        <taxon>Spermatophyta</taxon>
        <taxon>Magnoliopsida</taxon>
        <taxon>eudicotyledons</taxon>
        <taxon>Gunneridae</taxon>
        <taxon>Pentapetalae</taxon>
        <taxon>rosids</taxon>
        <taxon>fabids</taxon>
        <taxon>Malpighiales</taxon>
        <taxon>Rhizophoraceae</taxon>
        <taxon>Rhizophora</taxon>
    </lineage>
</organism>
<name>A0A2P2NLT4_RHIMU</name>
<evidence type="ECO:0000313" key="1">
    <source>
        <dbReference type="EMBL" id="MBX43426.1"/>
    </source>
</evidence>
<sequence>MILLWGMVGCLRCNIQCKTNVFFIILREKKNMMQLYHDCFPASCMPLVLLIDFICI</sequence>
<reference evidence="1" key="1">
    <citation type="submission" date="2018-02" db="EMBL/GenBank/DDBJ databases">
        <title>Rhizophora mucronata_Transcriptome.</title>
        <authorList>
            <person name="Meera S.P."/>
            <person name="Sreeshan A."/>
            <person name="Augustine A."/>
        </authorList>
    </citation>
    <scope>NUCLEOTIDE SEQUENCE</scope>
    <source>
        <tissue evidence="1">Leaf</tissue>
    </source>
</reference>
<protein>
    <submittedName>
        <fullName evidence="1">Uncharacterized protein</fullName>
    </submittedName>
</protein>
<dbReference type="AlphaFoldDB" id="A0A2P2NLT4"/>
<proteinExistence type="predicted"/>
<accession>A0A2P2NLT4</accession>